<evidence type="ECO:0000313" key="11">
    <source>
        <dbReference type="EMBL" id="SHK15752.1"/>
    </source>
</evidence>
<evidence type="ECO:0000256" key="6">
    <source>
        <dbReference type="ARBA" id="ARBA00022833"/>
    </source>
</evidence>
<dbReference type="STRING" id="381751.SAMN05444391_0095"/>
<evidence type="ECO:0000256" key="9">
    <source>
        <dbReference type="ARBA" id="ARBA00039149"/>
    </source>
</evidence>
<keyword evidence="6" id="KW-0862">Zinc</keyword>
<dbReference type="PANTHER" id="PTHR42914:SF1">
    <property type="entry name" value="7-CYANO-7-DEAZAGUANINE SYNTHASE"/>
    <property type="match status" value="1"/>
</dbReference>
<accession>A0A1M6Q6A9</accession>
<keyword evidence="2" id="KW-0436">Ligase</keyword>
<name>A0A1M6Q6A9_9AQUI</name>
<evidence type="ECO:0000256" key="1">
    <source>
        <dbReference type="ARBA" id="ARBA00005061"/>
    </source>
</evidence>
<dbReference type="SUPFAM" id="SSF52402">
    <property type="entry name" value="Adenine nucleotide alpha hydrolases-like"/>
    <property type="match status" value="1"/>
</dbReference>
<comment type="pathway">
    <text evidence="1">Purine metabolism; 7-cyano-7-deazaguanine biosynthesis.</text>
</comment>
<dbReference type="GO" id="GO:0016874">
    <property type="term" value="F:ligase activity"/>
    <property type="evidence" value="ECO:0007669"/>
    <property type="project" value="UniProtKB-KW"/>
</dbReference>
<dbReference type="EC" id="6.3.4.20" evidence="9"/>
<comment type="similarity">
    <text evidence="8">Belongs to the QueC family.</text>
</comment>
<comment type="catalytic activity">
    <reaction evidence="10">
        <text>7-carboxy-7-carbaguanine + NH4(+) + 2 ATP = 7-cyano-7-carbaguanine + 2 AMP + 2 diphosphate + 2 H(+)</text>
        <dbReference type="Rhea" id="RHEA:27982"/>
        <dbReference type="ChEBI" id="CHEBI:15378"/>
        <dbReference type="ChEBI" id="CHEBI:28938"/>
        <dbReference type="ChEBI" id="CHEBI:30616"/>
        <dbReference type="ChEBI" id="CHEBI:33019"/>
        <dbReference type="ChEBI" id="CHEBI:45075"/>
        <dbReference type="ChEBI" id="CHEBI:61036"/>
        <dbReference type="ChEBI" id="CHEBI:456215"/>
        <dbReference type="EC" id="6.3.4.20"/>
    </reaction>
</comment>
<reference evidence="11 12" key="1">
    <citation type="submission" date="2016-11" db="EMBL/GenBank/DDBJ databases">
        <authorList>
            <person name="Jaros S."/>
            <person name="Januszkiewicz K."/>
            <person name="Wedrychowicz H."/>
        </authorList>
    </citation>
    <scope>NUCLEOTIDE SEQUENCE [LARGE SCALE GENOMIC DNA]</scope>
    <source>
        <strain evidence="11 12">DSM 19557</strain>
    </source>
</reference>
<evidence type="ECO:0000256" key="10">
    <source>
        <dbReference type="ARBA" id="ARBA00047890"/>
    </source>
</evidence>
<dbReference type="EMBL" id="LT670846">
    <property type="protein sequence ID" value="SHK15752.1"/>
    <property type="molecule type" value="Genomic_DNA"/>
</dbReference>
<dbReference type="Proteomes" id="UP000189810">
    <property type="component" value="Chromosome I"/>
</dbReference>
<dbReference type="GO" id="GO:0008616">
    <property type="term" value="P:tRNA queuosine(34) biosynthetic process"/>
    <property type="evidence" value="ECO:0007669"/>
    <property type="project" value="UniProtKB-KW"/>
</dbReference>
<dbReference type="InterPro" id="IPR014729">
    <property type="entry name" value="Rossmann-like_a/b/a_fold"/>
</dbReference>
<evidence type="ECO:0000313" key="12">
    <source>
        <dbReference type="Proteomes" id="UP000189810"/>
    </source>
</evidence>
<sequence>MNVDKVGVLFSGGVESTTLLYMYLRKGFLVYPFYVKSGMLWENLELENAANLWVYTKRLYRNLMAIKIVPYKQSNFLKVPTSEEELFIPARNLSIIVAVAPFLRMKGIKTLAIGSLGAYPFPDNSLDYLKKVQELLSIGMAFSVNIEAPLFGMDKRYIVKSYKDIVPYYLTLSCANPRRIKGKITPCGRCIKCLERFQAFD</sequence>
<keyword evidence="4" id="KW-0547">Nucleotide-binding</keyword>
<evidence type="ECO:0000256" key="3">
    <source>
        <dbReference type="ARBA" id="ARBA00022723"/>
    </source>
</evidence>
<dbReference type="OrthoDB" id="9789567at2"/>
<dbReference type="PANTHER" id="PTHR42914">
    <property type="entry name" value="7-CYANO-7-DEAZAGUANINE SYNTHASE"/>
    <property type="match status" value="1"/>
</dbReference>
<dbReference type="GO" id="GO:0046872">
    <property type="term" value="F:metal ion binding"/>
    <property type="evidence" value="ECO:0007669"/>
    <property type="project" value="UniProtKB-KW"/>
</dbReference>
<dbReference type="RefSeq" id="WP_079653305.1">
    <property type="nucleotide sequence ID" value="NZ_LT670846.1"/>
</dbReference>
<keyword evidence="7" id="KW-0067">ATP-binding</keyword>
<proteinExistence type="inferred from homology"/>
<evidence type="ECO:0000256" key="5">
    <source>
        <dbReference type="ARBA" id="ARBA00022785"/>
    </source>
</evidence>
<organism evidence="11 12">
    <name type="scientific">Thermocrinis minervae</name>
    <dbReference type="NCBI Taxonomy" id="381751"/>
    <lineage>
        <taxon>Bacteria</taxon>
        <taxon>Pseudomonadati</taxon>
        <taxon>Aquificota</taxon>
        <taxon>Aquificia</taxon>
        <taxon>Aquificales</taxon>
        <taxon>Aquificaceae</taxon>
        <taxon>Thermocrinis</taxon>
    </lineage>
</organism>
<keyword evidence="5" id="KW-0671">Queuosine biosynthesis</keyword>
<evidence type="ECO:0000256" key="8">
    <source>
        <dbReference type="ARBA" id="ARBA00037993"/>
    </source>
</evidence>
<dbReference type="Pfam" id="PF06508">
    <property type="entry name" value="QueC"/>
    <property type="match status" value="1"/>
</dbReference>
<evidence type="ECO:0000256" key="4">
    <source>
        <dbReference type="ARBA" id="ARBA00022741"/>
    </source>
</evidence>
<gene>
    <name evidence="11" type="ORF">SAMN05444391_0095</name>
</gene>
<protein>
    <recommendedName>
        <fullName evidence="9">7-cyano-7-deazaguanine synthase</fullName>
        <ecNumber evidence="9">6.3.4.20</ecNumber>
    </recommendedName>
</protein>
<keyword evidence="3" id="KW-0479">Metal-binding</keyword>
<evidence type="ECO:0000256" key="7">
    <source>
        <dbReference type="ARBA" id="ARBA00022840"/>
    </source>
</evidence>
<dbReference type="GO" id="GO:0005524">
    <property type="term" value="F:ATP binding"/>
    <property type="evidence" value="ECO:0007669"/>
    <property type="project" value="UniProtKB-KW"/>
</dbReference>
<dbReference type="Gene3D" id="3.40.50.620">
    <property type="entry name" value="HUPs"/>
    <property type="match status" value="1"/>
</dbReference>
<dbReference type="InterPro" id="IPR018317">
    <property type="entry name" value="QueC"/>
</dbReference>
<keyword evidence="12" id="KW-1185">Reference proteome</keyword>
<evidence type="ECO:0000256" key="2">
    <source>
        <dbReference type="ARBA" id="ARBA00022598"/>
    </source>
</evidence>
<dbReference type="AlphaFoldDB" id="A0A1M6Q6A9"/>